<dbReference type="GeneID" id="92842146"/>
<comment type="caution">
    <text evidence="1">The sequence shown here is derived from an EMBL/GenBank/DDBJ whole genome shotgun (WGS) entry which is preliminary data.</text>
</comment>
<dbReference type="EMBL" id="AWSJ01000155">
    <property type="protein sequence ID" value="ERI09440.1"/>
    <property type="molecule type" value="Genomic_DNA"/>
</dbReference>
<accession>U1X381</accession>
<proteinExistence type="predicted"/>
<organism evidence="1 2">
    <name type="scientific">Aneurinibacillus aneurinilyticus ATCC 12856</name>
    <dbReference type="NCBI Taxonomy" id="649747"/>
    <lineage>
        <taxon>Bacteria</taxon>
        <taxon>Bacillati</taxon>
        <taxon>Bacillota</taxon>
        <taxon>Bacilli</taxon>
        <taxon>Bacillales</taxon>
        <taxon>Paenibacillaceae</taxon>
        <taxon>Aneurinibacillus group</taxon>
        <taxon>Aneurinibacillus</taxon>
    </lineage>
</organism>
<name>U1X381_ANEAE</name>
<protein>
    <submittedName>
        <fullName evidence="1">Uncharacterized protein</fullName>
    </submittedName>
</protein>
<keyword evidence="2" id="KW-1185">Reference proteome</keyword>
<dbReference type="Proteomes" id="UP000016511">
    <property type="component" value="Unassembled WGS sequence"/>
</dbReference>
<reference evidence="1 2" key="1">
    <citation type="submission" date="2013-08" db="EMBL/GenBank/DDBJ databases">
        <authorList>
            <person name="Weinstock G."/>
            <person name="Sodergren E."/>
            <person name="Wylie T."/>
            <person name="Fulton L."/>
            <person name="Fulton R."/>
            <person name="Fronick C."/>
            <person name="O'Laughlin M."/>
            <person name="Godfrey J."/>
            <person name="Miner T."/>
            <person name="Herter B."/>
            <person name="Appelbaum E."/>
            <person name="Cordes M."/>
            <person name="Lek S."/>
            <person name="Wollam A."/>
            <person name="Pepin K.H."/>
            <person name="Palsikar V.B."/>
            <person name="Mitreva M."/>
            <person name="Wilson R.K."/>
        </authorList>
    </citation>
    <scope>NUCLEOTIDE SEQUENCE [LARGE SCALE GENOMIC DNA]</scope>
    <source>
        <strain evidence="1 2">ATCC 12856</strain>
    </source>
</reference>
<dbReference type="RefSeq" id="WP_021621237.1">
    <property type="nucleotide sequence ID" value="NZ_KE952771.1"/>
</dbReference>
<sequence>MILKTRTVGTEHIEDEMKRLQTRNGLYISRPVMMLYVQKNQGNIVQA</sequence>
<dbReference type="STRING" id="649747.HMPREF0083_02486"/>
<dbReference type="AlphaFoldDB" id="U1X381"/>
<dbReference type="HOGENOM" id="CLU_3164003_0_0_9"/>
<evidence type="ECO:0000313" key="1">
    <source>
        <dbReference type="EMBL" id="ERI09440.1"/>
    </source>
</evidence>
<evidence type="ECO:0000313" key="2">
    <source>
        <dbReference type="Proteomes" id="UP000016511"/>
    </source>
</evidence>
<gene>
    <name evidence="1" type="ORF">HMPREF0083_02486</name>
</gene>
<dbReference type="PATRIC" id="fig|649747.3.peg.2249"/>